<reference evidence="3 4" key="1">
    <citation type="submission" date="2020-07" db="EMBL/GenBank/DDBJ databases">
        <title>Genomic Encyclopedia of Type Strains, Phase IV (KMG-IV): sequencing the most valuable type-strain genomes for metagenomic binning, comparative biology and taxonomic classification.</title>
        <authorList>
            <person name="Goeker M."/>
        </authorList>
    </citation>
    <scope>NUCLEOTIDE SEQUENCE [LARGE SCALE GENOMIC DNA]</scope>
    <source>
        <strain evidence="3 4">DSM 29043</strain>
    </source>
</reference>
<keyword evidence="1" id="KW-1133">Transmembrane helix</keyword>
<dbReference type="EMBL" id="JACBZF010000001">
    <property type="protein sequence ID" value="NYH94284.1"/>
    <property type="molecule type" value="Genomic_DNA"/>
</dbReference>
<feature type="domain" description="TadE-like" evidence="2">
    <location>
        <begin position="13"/>
        <end position="55"/>
    </location>
</feature>
<proteinExistence type="predicted"/>
<organism evidence="3 4">
    <name type="scientific">Novosphingobium marinum</name>
    <dbReference type="NCBI Taxonomy" id="1514948"/>
    <lineage>
        <taxon>Bacteria</taxon>
        <taxon>Pseudomonadati</taxon>
        <taxon>Pseudomonadota</taxon>
        <taxon>Alphaproteobacteria</taxon>
        <taxon>Sphingomonadales</taxon>
        <taxon>Sphingomonadaceae</taxon>
        <taxon>Novosphingobium</taxon>
    </lineage>
</organism>
<dbReference type="AlphaFoldDB" id="A0A7Y9XTJ4"/>
<keyword evidence="4" id="KW-1185">Reference proteome</keyword>
<accession>A0A7Y9XTJ4</accession>
<evidence type="ECO:0000313" key="4">
    <source>
        <dbReference type="Proteomes" id="UP000522081"/>
    </source>
</evidence>
<comment type="caution">
    <text evidence="3">The sequence shown here is derived from an EMBL/GenBank/DDBJ whole genome shotgun (WGS) entry which is preliminary data.</text>
</comment>
<keyword evidence="1" id="KW-0812">Transmembrane</keyword>
<evidence type="ECO:0000313" key="3">
    <source>
        <dbReference type="EMBL" id="NYH94284.1"/>
    </source>
</evidence>
<protein>
    <submittedName>
        <fullName evidence="3">Flp pilus assembly pilin Flp</fullName>
    </submittedName>
</protein>
<evidence type="ECO:0000259" key="2">
    <source>
        <dbReference type="Pfam" id="PF07811"/>
    </source>
</evidence>
<dbReference type="InterPro" id="IPR012495">
    <property type="entry name" value="TadE-like_dom"/>
</dbReference>
<gene>
    <name evidence="3" type="ORF">FHS75_000589</name>
</gene>
<dbReference type="Proteomes" id="UP000522081">
    <property type="component" value="Unassembled WGS sequence"/>
</dbReference>
<evidence type="ECO:0000256" key="1">
    <source>
        <dbReference type="SAM" id="Phobius"/>
    </source>
</evidence>
<feature type="transmembrane region" description="Helical" evidence="1">
    <location>
        <begin position="12"/>
        <end position="34"/>
    </location>
</feature>
<dbReference type="Pfam" id="PF07811">
    <property type="entry name" value="TadE"/>
    <property type="match status" value="1"/>
</dbReference>
<sequence length="194" mass="21311">MIRRRDIVRDRRGTAAVEFALIAPVFFMLLLGVFDMGYNMYTASLLHGEIQKAARDSTIEGAASSTSGLDNEVTKAVRNLVPGSTINFARKSYADYTDVSRPEDFIDGDSDGVCNNGETFEDANGNGTWDADRGSTGLGGARDAVLYEVTVSYPRLFPIWKLIDQDRNFSMTARTVLRNQPYDLQGDRAATGTC</sequence>
<dbReference type="RefSeq" id="WP_179406215.1">
    <property type="nucleotide sequence ID" value="NZ_BMGF01000001.1"/>
</dbReference>
<keyword evidence="1" id="KW-0472">Membrane</keyword>
<name>A0A7Y9XTJ4_9SPHN</name>